<dbReference type="STRING" id="139420.A0A371D0A6"/>
<dbReference type="AlphaFoldDB" id="A0A371D0A6"/>
<evidence type="ECO:0000313" key="2">
    <source>
        <dbReference type="Proteomes" id="UP000256964"/>
    </source>
</evidence>
<dbReference type="OrthoDB" id="2754677at2759"/>
<dbReference type="Gene3D" id="1.20.1280.50">
    <property type="match status" value="1"/>
</dbReference>
<name>A0A371D0A6_9APHY</name>
<dbReference type="InterPro" id="IPR032675">
    <property type="entry name" value="LRR_dom_sf"/>
</dbReference>
<dbReference type="Proteomes" id="UP000256964">
    <property type="component" value="Unassembled WGS sequence"/>
</dbReference>
<accession>A0A371D0A6</accession>
<evidence type="ECO:0000313" key="1">
    <source>
        <dbReference type="EMBL" id="RDX45978.1"/>
    </source>
</evidence>
<gene>
    <name evidence="1" type="ORF">OH76DRAFT_1558793</name>
</gene>
<dbReference type="EMBL" id="KZ857432">
    <property type="protein sequence ID" value="RDX45978.1"/>
    <property type="molecule type" value="Genomic_DNA"/>
</dbReference>
<organism evidence="1 2">
    <name type="scientific">Lentinus brumalis</name>
    <dbReference type="NCBI Taxonomy" id="2498619"/>
    <lineage>
        <taxon>Eukaryota</taxon>
        <taxon>Fungi</taxon>
        <taxon>Dikarya</taxon>
        <taxon>Basidiomycota</taxon>
        <taxon>Agaricomycotina</taxon>
        <taxon>Agaricomycetes</taxon>
        <taxon>Polyporales</taxon>
        <taxon>Polyporaceae</taxon>
        <taxon>Lentinus</taxon>
    </lineage>
</organism>
<dbReference type="Gene3D" id="3.80.10.10">
    <property type="entry name" value="Ribonuclease Inhibitor"/>
    <property type="match status" value="1"/>
</dbReference>
<proteinExistence type="predicted"/>
<keyword evidence="2" id="KW-1185">Reference proteome</keyword>
<sequence length="577" mass="64073">MPQDNSSSTGEPALFDVQQRGDIFSVEERLEQTTARLLALLGQGLYEDMSSTSLTGDGFQGNQAEWLTMLEDPPIDPAEYERAAASNMTIPIHQLSEDILIRVFHLLVESSQFSMQTRALPGWTYAMMEPANRAWPAVMGVCKYWRTLICNTPLLWTTITAGDVRWLELALTHSASAPVDIVLLRREVIPSSLPILSPYSDRIRFLQLMDVMEGDTELIASFLLETKFQQLEELRIQGFAGRDSSLHRNSIALELDQRHLPSLHTLRLFNAFVPLECPTVSALRVLDLSRMSLHPCMWAVTLDTFLRALERSTSLQELRFDWGLPFKWRETSNRMVALPVLRSLCIISPTNYESLEPETEEILMTFLRHLRLPLRAHIHITADAECLPILHCATSATLGKVSFRCSAGTGASGLGSLEVELEEAHPGVGSNPQDKLLEDFCTLLSHAPLTKLTIASHTLSQEALVVAFRKFEAISSLEFIVAPGGSNAAIDKLVSALSVIDVPSDASVSLPQLRSLRVVGVRPLLTETKRVEKLKGLASLRAGRSAELEELVIEEKTVKQVGPYAYSMLDIFGDEDA</sequence>
<protein>
    <submittedName>
        <fullName evidence="1">Uncharacterized protein</fullName>
    </submittedName>
</protein>
<reference evidence="1 2" key="1">
    <citation type="journal article" date="2018" name="Biotechnol. Biofuels">
        <title>Integrative visual omics of the white-rot fungus Polyporus brumalis exposes the biotechnological potential of its oxidative enzymes for delignifying raw plant biomass.</title>
        <authorList>
            <person name="Miyauchi S."/>
            <person name="Rancon A."/>
            <person name="Drula E."/>
            <person name="Hage H."/>
            <person name="Chaduli D."/>
            <person name="Favel A."/>
            <person name="Grisel S."/>
            <person name="Henrissat B."/>
            <person name="Herpoel-Gimbert I."/>
            <person name="Ruiz-Duenas F.J."/>
            <person name="Chevret D."/>
            <person name="Hainaut M."/>
            <person name="Lin J."/>
            <person name="Wang M."/>
            <person name="Pangilinan J."/>
            <person name="Lipzen A."/>
            <person name="Lesage-Meessen L."/>
            <person name="Navarro D."/>
            <person name="Riley R."/>
            <person name="Grigoriev I.V."/>
            <person name="Zhou S."/>
            <person name="Raouche S."/>
            <person name="Rosso M.N."/>
        </authorList>
    </citation>
    <scope>NUCLEOTIDE SEQUENCE [LARGE SCALE GENOMIC DNA]</scope>
    <source>
        <strain evidence="1 2">BRFM 1820</strain>
    </source>
</reference>